<evidence type="ECO:0000259" key="1">
    <source>
        <dbReference type="Pfam" id="PF01175"/>
    </source>
</evidence>
<dbReference type="PANTHER" id="PTHR12216">
    <property type="entry name" value="UROCANATE HYDRATASE"/>
    <property type="match status" value="1"/>
</dbReference>
<dbReference type="PANTHER" id="PTHR12216:SF3">
    <property type="entry name" value="UROCANATE HYDRATASE"/>
    <property type="match status" value="1"/>
</dbReference>
<dbReference type="Pfam" id="PF17392">
    <property type="entry name" value="Urocanase_C"/>
    <property type="match status" value="1"/>
</dbReference>
<evidence type="ECO:0000259" key="2">
    <source>
        <dbReference type="Pfam" id="PF17392"/>
    </source>
</evidence>
<proteinExistence type="predicted"/>
<organism evidence="3 4">
    <name type="scientific">Panagrolaimus superbus</name>
    <dbReference type="NCBI Taxonomy" id="310955"/>
    <lineage>
        <taxon>Eukaryota</taxon>
        <taxon>Metazoa</taxon>
        <taxon>Ecdysozoa</taxon>
        <taxon>Nematoda</taxon>
        <taxon>Chromadorea</taxon>
        <taxon>Rhabditida</taxon>
        <taxon>Tylenchina</taxon>
        <taxon>Panagrolaimomorpha</taxon>
        <taxon>Panagrolaimoidea</taxon>
        <taxon>Panagrolaimidae</taxon>
        <taxon>Panagrolaimus</taxon>
    </lineage>
</organism>
<evidence type="ECO:0000313" key="3">
    <source>
        <dbReference type="Proteomes" id="UP000887577"/>
    </source>
</evidence>
<dbReference type="InterPro" id="IPR035401">
    <property type="entry name" value="Urocanase_C"/>
</dbReference>
<dbReference type="InterPro" id="IPR035085">
    <property type="entry name" value="Urocanase_Rossmann-like"/>
</dbReference>
<dbReference type="Proteomes" id="UP000887577">
    <property type="component" value="Unplaced"/>
</dbReference>
<dbReference type="AlphaFoldDB" id="A0A914YYF0"/>
<reference evidence="4" key="1">
    <citation type="submission" date="2022-11" db="UniProtKB">
        <authorList>
            <consortium name="WormBaseParasite"/>
        </authorList>
    </citation>
    <scope>IDENTIFICATION</scope>
</reference>
<accession>A0A914YYF0</accession>
<feature type="domain" description="Urocanase C-terminal" evidence="2">
    <location>
        <begin position="44"/>
        <end position="252"/>
    </location>
</feature>
<dbReference type="InterPro" id="IPR023636">
    <property type="entry name" value="Urocanase_CS"/>
</dbReference>
<protein>
    <submittedName>
        <fullName evidence="4">Urocanate hydratase</fullName>
    </submittedName>
</protein>
<dbReference type="GO" id="GO:0016153">
    <property type="term" value="F:urocanate hydratase activity"/>
    <property type="evidence" value="ECO:0007669"/>
    <property type="project" value="InterPro"/>
</dbReference>
<feature type="domain" description="Urocanase Rossmann-like" evidence="1">
    <location>
        <begin position="1"/>
        <end position="41"/>
    </location>
</feature>
<evidence type="ECO:0000313" key="4">
    <source>
        <dbReference type="WBParaSite" id="PSU_v2.g5524.t1"/>
    </source>
</evidence>
<dbReference type="InterPro" id="IPR023637">
    <property type="entry name" value="Urocanase-like"/>
</dbReference>
<dbReference type="Gene3D" id="3.40.1770.10">
    <property type="entry name" value="Urocanase superfamily"/>
    <property type="match status" value="1"/>
</dbReference>
<dbReference type="InterPro" id="IPR036190">
    <property type="entry name" value="Urocanase_sf"/>
</dbReference>
<dbReference type="SUPFAM" id="SSF111326">
    <property type="entry name" value="Urocanase"/>
    <property type="match status" value="1"/>
</dbReference>
<dbReference type="PROSITE" id="PS01233">
    <property type="entry name" value="UROCANASE"/>
    <property type="match status" value="1"/>
</dbReference>
<dbReference type="FunFam" id="3.40.1770.10:FF:000003">
    <property type="entry name" value="Urocanate hydratase 1"/>
    <property type="match status" value="1"/>
</dbReference>
<keyword evidence="3" id="KW-1185">Reference proteome</keyword>
<dbReference type="WBParaSite" id="PSU_v2.g5524.t1">
    <property type="protein sequence ID" value="PSU_v2.g5524.t1"/>
    <property type="gene ID" value="PSU_v2.g5524"/>
</dbReference>
<name>A0A914YYF0_9BILA</name>
<sequence>MYFWDYGNAFLLECHRAGANVLAKDAKDDKSFKYPSYMQDIMGDIFSLGFGPFRWVCTSGLEEDLQLTDKIAAEVIKKLSKQSDVSSATRQQYDDNRHWIEKAEEHQLVVGSKARILYSDQEGRIEIALAFNKAVREKRLKSPIVISRDHHDVSGTDSPFRETSNIIDGSAYTADMAVQNAIGDAFRGATWISLHNGGGVGWGDVINGGFGMVLDGTEKSDWRAGLMLNWDVSNGVARRSWSGNDNGYETIKRTMQKVPGLKVTLPNKVEDDILDKAFN</sequence>
<dbReference type="Pfam" id="PF01175">
    <property type="entry name" value="Urocanase"/>
    <property type="match status" value="1"/>
</dbReference>
<dbReference type="GO" id="GO:0006548">
    <property type="term" value="P:L-histidine catabolic process"/>
    <property type="evidence" value="ECO:0007669"/>
    <property type="project" value="TreeGrafter"/>
</dbReference>